<dbReference type="GeneID" id="19210425"/>
<protein>
    <submittedName>
        <fullName evidence="2">Uncharacterized protein</fullName>
    </submittedName>
</protein>
<reference evidence="3" key="1">
    <citation type="journal article" date="2012" name="Science">
        <title>The Paleozoic origin of enzymatic lignin decomposition reconstructed from 31 fungal genomes.</title>
        <authorList>
            <person name="Floudas D."/>
            <person name="Binder M."/>
            <person name="Riley R."/>
            <person name="Barry K."/>
            <person name="Blanchette R.A."/>
            <person name="Henrissat B."/>
            <person name="Martinez A.T."/>
            <person name="Otillar R."/>
            <person name="Spatafora J.W."/>
            <person name="Yadav J.S."/>
            <person name="Aerts A."/>
            <person name="Benoit I."/>
            <person name="Boyd A."/>
            <person name="Carlson A."/>
            <person name="Copeland A."/>
            <person name="Coutinho P.M."/>
            <person name="de Vries R.P."/>
            <person name="Ferreira P."/>
            <person name="Findley K."/>
            <person name="Foster B."/>
            <person name="Gaskell J."/>
            <person name="Glotzer D."/>
            <person name="Gorecki P."/>
            <person name="Heitman J."/>
            <person name="Hesse C."/>
            <person name="Hori C."/>
            <person name="Igarashi K."/>
            <person name="Jurgens J.A."/>
            <person name="Kallen N."/>
            <person name="Kersten P."/>
            <person name="Kohler A."/>
            <person name="Kuees U."/>
            <person name="Kumar T.K.A."/>
            <person name="Kuo A."/>
            <person name="LaButti K."/>
            <person name="Larrondo L.F."/>
            <person name="Lindquist E."/>
            <person name="Ling A."/>
            <person name="Lombard V."/>
            <person name="Lucas S."/>
            <person name="Lundell T."/>
            <person name="Martin R."/>
            <person name="McLaughlin D.J."/>
            <person name="Morgenstern I."/>
            <person name="Morin E."/>
            <person name="Murat C."/>
            <person name="Nagy L.G."/>
            <person name="Nolan M."/>
            <person name="Ohm R.A."/>
            <person name="Patyshakuliyeva A."/>
            <person name="Rokas A."/>
            <person name="Ruiz-Duenas F.J."/>
            <person name="Sabat G."/>
            <person name="Salamov A."/>
            <person name="Samejima M."/>
            <person name="Schmutz J."/>
            <person name="Slot J.C."/>
            <person name="St John F."/>
            <person name="Stenlid J."/>
            <person name="Sun H."/>
            <person name="Sun S."/>
            <person name="Syed K."/>
            <person name="Tsang A."/>
            <person name="Wiebenga A."/>
            <person name="Young D."/>
            <person name="Pisabarro A."/>
            <person name="Eastwood D.C."/>
            <person name="Martin F."/>
            <person name="Cullen D."/>
            <person name="Grigoriev I.V."/>
            <person name="Hibbett D.S."/>
        </authorList>
    </citation>
    <scope>NUCLEOTIDE SEQUENCE [LARGE SCALE GENOMIC DNA]</scope>
    <source>
        <strain evidence="3">RWD-64-598 SS2</strain>
    </source>
</reference>
<feature type="compositionally biased region" description="Polar residues" evidence="1">
    <location>
        <begin position="54"/>
        <end position="70"/>
    </location>
</feature>
<dbReference type="EMBL" id="JH711578">
    <property type="protein sequence ID" value="EIW81586.1"/>
    <property type="molecule type" value="Genomic_DNA"/>
</dbReference>
<evidence type="ECO:0000313" key="2">
    <source>
        <dbReference type="EMBL" id="EIW81586.1"/>
    </source>
</evidence>
<dbReference type="KEGG" id="cput:CONPUDRAFT_82454"/>
<name>A0A5M3MR87_CONPW</name>
<proteinExistence type="predicted"/>
<dbReference type="AlphaFoldDB" id="A0A5M3MR87"/>
<sequence length="152" mass="16626">MSQAFESFCLVLVASQTSREGSIIRGRSRLALSCTRDPSYRDTQQPRFSREVGESNSTKGSTHMKSTQLGARQDAGATVTIIQTPPHEGIRSRRPEWETSFPLAQQGEIEVGYVYDDGPDAVEPTPVFIVRLSPALWRNAVLPAIHAGLAVA</sequence>
<evidence type="ECO:0000313" key="3">
    <source>
        <dbReference type="Proteomes" id="UP000053558"/>
    </source>
</evidence>
<feature type="region of interest" description="Disordered" evidence="1">
    <location>
        <begin position="35"/>
        <end position="70"/>
    </location>
</feature>
<keyword evidence="3" id="KW-1185">Reference proteome</keyword>
<dbReference type="RefSeq" id="XP_007768894.1">
    <property type="nucleotide sequence ID" value="XM_007770704.1"/>
</dbReference>
<comment type="caution">
    <text evidence="2">The sequence shown here is derived from an EMBL/GenBank/DDBJ whole genome shotgun (WGS) entry which is preliminary data.</text>
</comment>
<organism evidence="2 3">
    <name type="scientific">Coniophora puteana (strain RWD-64-598)</name>
    <name type="common">Brown rot fungus</name>
    <dbReference type="NCBI Taxonomy" id="741705"/>
    <lineage>
        <taxon>Eukaryota</taxon>
        <taxon>Fungi</taxon>
        <taxon>Dikarya</taxon>
        <taxon>Basidiomycota</taxon>
        <taxon>Agaricomycotina</taxon>
        <taxon>Agaricomycetes</taxon>
        <taxon>Agaricomycetidae</taxon>
        <taxon>Boletales</taxon>
        <taxon>Coniophorineae</taxon>
        <taxon>Coniophoraceae</taxon>
        <taxon>Coniophora</taxon>
    </lineage>
</organism>
<evidence type="ECO:0000256" key="1">
    <source>
        <dbReference type="SAM" id="MobiDB-lite"/>
    </source>
</evidence>
<accession>A0A5M3MR87</accession>
<gene>
    <name evidence="2" type="ORF">CONPUDRAFT_82454</name>
</gene>
<dbReference type="Proteomes" id="UP000053558">
    <property type="component" value="Unassembled WGS sequence"/>
</dbReference>